<sequence>MSMEASNVEALDEATALRERDFKCGSKTGCPYRNHVERCLEDPAMP</sequence>
<evidence type="ECO:0000313" key="1">
    <source>
        <dbReference type="EMBL" id="CAF2106232.1"/>
    </source>
</evidence>
<gene>
    <name evidence="1" type="ORF">DARMORV10_C08P05470.1</name>
</gene>
<dbReference type="EMBL" id="HG994372">
    <property type="protein sequence ID" value="CAF2106232.1"/>
    <property type="molecule type" value="Genomic_DNA"/>
</dbReference>
<dbReference type="AlphaFoldDB" id="A0A816U0T3"/>
<proteinExistence type="predicted"/>
<dbReference type="Proteomes" id="UP001295469">
    <property type="component" value="Chromosome C08"/>
</dbReference>
<accession>A0A816U0T3</accession>
<name>A0A816U0T3_BRANA</name>
<reference evidence="1" key="1">
    <citation type="submission" date="2021-01" db="EMBL/GenBank/DDBJ databases">
        <authorList>
            <consortium name="Genoscope - CEA"/>
            <person name="William W."/>
        </authorList>
    </citation>
    <scope>NUCLEOTIDE SEQUENCE</scope>
</reference>
<protein>
    <submittedName>
        <fullName evidence="1">(rape) hypothetical protein</fullName>
    </submittedName>
</protein>
<organism evidence="1">
    <name type="scientific">Brassica napus</name>
    <name type="common">Rape</name>
    <dbReference type="NCBI Taxonomy" id="3708"/>
    <lineage>
        <taxon>Eukaryota</taxon>
        <taxon>Viridiplantae</taxon>
        <taxon>Streptophyta</taxon>
        <taxon>Embryophyta</taxon>
        <taxon>Tracheophyta</taxon>
        <taxon>Spermatophyta</taxon>
        <taxon>Magnoliopsida</taxon>
        <taxon>eudicotyledons</taxon>
        <taxon>Gunneridae</taxon>
        <taxon>Pentapetalae</taxon>
        <taxon>rosids</taxon>
        <taxon>malvids</taxon>
        <taxon>Brassicales</taxon>
        <taxon>Brassicaceae</taxon>
        <taxon>Brassiceae</taxon>
        <taxon>Brassica</taxon>
    </lineage>
</organism>